<evidence type="ECO:0000313" key="2">
    <source>
        <dbReference type="EMBL" id="KAH0562500.1"/>
    </source>
</evidence>
<sequence length="283" mass="30164">MPPLSKLTLTFRPLHAEVEAEVEAEVKALPVLPHSGLCSAFSTSEFFQDSPWLNIPPHRRGEIVIEPLYPRGGLMGGSSSAGASTSSSSGGKLSKLAALAAARKKQAEKPASETESVRRPQSSSINLLSKLGQKSQGVSKTEVHSEQQIQAENDGAGKACNAGKYPARTRKSLDPRVPAPEPRRDIIALNARVKTEELKPEDMQAEPSPFAIAMLGRTPDARTKKKGSIAEDVFSLPYVTKGLTNFDAFKGPSPDDVVTSAQKMGKKGRGNGPGNLIRCADVL</sequence>
<evidence type="ECO:0000256" key="1">
    <source>
        <dbReference type="SAM" id="MobiDB-lite"/>
    </source>
</evidence>
<proteinExistence type="predicted"/>
<feature type="region of interest" description="Disordered" evidence="1">
    <location>
        <begin position="99"/>
        <end position="180"/>
    </location>
</feature>
<dbReference type="EMBL" id="JAGHQM010000337">
    <property type="protein sequence ID" value="KAH0562500.1"/>
    <property type="molecule type" value="Genomic_DNA"/>
</dbReference>
<gene>
    <name evidence="2" type="ORF">GP486_002810</name>
</gene>
<dbReference type="AlphaFoldDB" id="A0A9P8RRD3"/>
<protein>
    <submittedName>
        <fullName evidence="2">Uncharacterized protein</fullName>
    </submittedName>
</protein>
<keyword evidence="3" id="KW-1185">Reference proteome</keyword>
<accession>A0A9P8RRD3</accession>
<feature type="compositionally biased region" description="Basic and acidic residues" evidence="1">
    <location>
        <begin position="105"/>
        <end position="118"/>
    </location>
</feature>
<name>A0A9P8RRD3_9PEZI</name>
<organism evidence="2 3">
    <name type="scientific">Trichoglossum hirsutum</name>
    <dbReference type="NCBI Taxonomy" id="265104"/>
    <lineage>
        <taxon>Eukaryota</taxon>
        <taxon>Fungi</taxon>
        <taxon>Dikarya</taxon>
        <taxon>Ascomycota</taxon>
        <taxon>Pezizomycotina</taxon>
        <taxon>Geoglossomycetes</taxon>
        <taxon>Geoglossales</taxon>
        <taxon>Geoglossaceae</taxon>
        <taxon>Trichoglossum</taxon>
    </lineage>
</organism>
<reference evidence="2" key="1">
    <citation type="submission" date="2021-03" db="EMBL/GenBank/DDBJ databases">
        <title>Comparative genomics and phylogenomic investigation of the class Geoglossomycetes provide insights into ecological specialization and systematics.</title>
        <authorList>
            <person name="Melie T."/>
            <person name="Pirro S."/>
            <person name="Miller A.N."/>
            <person name="Quandt A."/>
        </authorList>
    </citation>
    <scope>NUCLEOTIDE SEQUENCE</scope>
    <source>
        <strain evidence="2">CAQ_001_2017</strain>
    </source>
</reference>
<comment type="caution">
    <text evidence="2">The sequence shown here is derived from an EMBL/GenBank/DDBJ whole genome shotgun (WGS) entry which is preliminary data.</text>
</comment>
<evidence type="ECO:0000313" key="3">
    <source>
        <dbReference type="Proteomes" id="UP000750711"/>
    </source>
</evidence>
<feature type="compositionally biased region" description="Polar residues" evidence="1">
    <location>
        <begin position="119"/>
        <end position="139"/>
    </location>
</feature>
<dbReference type="Proteomes" id="UP000750711">
    <property type="component" value="Unassembled WGS sequence"/>
</dbReference>